<keyword evidence="3" id="KW-1185">Reference proteome</keyword>
<accession>A0A8X7MJK5</accession>
<reference evidence="2" key="1">
    <citation type="submission" date="2016-04" db="EMBL/GenBank/DDBJ databases">
        <authorList>
            <person name="Nguyen H.D."/>
            <person name="Samba Siva P."/>
            <person name="Cullis J."/>
            <person name="Levesque C.A."/>
            <person name="Hambleton S."/>
        </authorList>
    </citation>
    <scope>NUCLEOTIDE SEQUENCE</scope>
    <source>
        <strain evidence="2">DAOMC 236426</strain>
    </source>
</reference>
<dbReference type="AlphaFoldDB" id="A0A8X7MJK5"/>
<protein>
    <submittedName>
        <fullName evidence="2">Uncharacterized protein</fullName>
    </submittedName>
</protein>
<reference evidence="2" key="2">
    <citation type="journal article" date="2019" name="IMA Fungus">
        <title>Genome sequencing and comparison of five Tilletia species to identify candidate genes for the detection of regulated species infecting wheat.</title>
        <authorList>
            <person name="Nguyen H.D.T."/>
            <person name="Sultana T."/>
            <person name="Kesanakurti P."/>
            <person name="Hambleton S."/>
        </authorList>
    </citation>
    <scope>NUCLEOTIDE SEQUENCE</scope>
    <source>
        <strain evidence="2">DAOMC 236426</strain>
    </source>
</reference>
<organism evidence="2 3">
    <name type="scientific">Tilletia controversa</name>
    <name type="common">dwarf bunt fungus</name>
    <dbReference type="NCBI Taxonomy" id="13291"/>
    <lineage>
        <taxon>Eukaryota</taxon>
        <taxon>Fungi</taxon>
        <taxon>Dikarya</taxon>
        <taxon>Basidiomycota</taxon>
        <taxon>Ustilaginomycotina</taxon>
        <taxon>Exobasidiomycetes</taxon>
        <taxon>Tilletiales</taxon>
        <taxon>Tilletiaceae</taxon>
        <taxon>Tilletia</taxon>
    </lineage>
</organism>
<dbReference type="Proteomes" id="UP000077684">
    <property type="component" value="Unassembled WGS sequence"/>
</dbReference>
<evidence type="ECO:0000256" key="1">
    <source>
        <dbReference type="SAM" id="MobiDB-lite"/>
    </source>
</evidence>
<name>A0A8X7MJK5_9BASI</name>
<proteinExistence type="predicted"/>
<evidence type="ECO:0000313" key="3">
    <source>
        <dbReference type="Proteomes" id="UP000077684"/>
    </source>
</evidence>
<feature type="non-terminal residue" evidence="2">
    <location>
        <position position="354"/>
    </location>
</feature>
<evidence type="ECO:0000313" key="2">
    <source>
        <dbReference type="EMBL" id="KAE8238345.1"/>
    </source>
</evidence>
<comment type="caution">
    <text evidence="2">The sequence shown here is derived from an EMBL/GenBank/DDBJ whole genome shotgun (WGS) entry which is preliminary data.</text>
</comment>
<feature type="region of interest" description="Disordered" evidence="1">
    <location>
        <begin position="1"/>
        <end position="25"/>
    </location>
</feature>
<feature type="region of interest" description="Disordered" evidence="1">
    <location>
        <begin position="327"/>
        <end position="354"/>
    </location>
</feature>
<sequence length="354" mass="36963">MATGASAAVTADSGGGETRATERAKVADLEQARSELMDMLTLLDRGTAASLPLLGPPLPHPALAPAGLCQALGPLLAPVLQPLHQLQQRAAAAAQQQQQQHQPATELNNAFRMALQNARELAKAVGGAGGSADPFTEDNKTKRKNARGTEQDPSPAIQLALDLMQKANTTASPSAAAGDKDTDTDATEVLNPVLLLRKRKRAAEDAQRAARRRRTADTVRLIESASLSSSSSASVSVSASAPAFSSAPGLDGVVAKKQRRHLCFRPPTVRLHDVDGSGAARSSDADGDVLLRSKALEAYLARVQVHPMWKVPRLASQNASNALGQALGAGAHKEDHHSTAPPPPSSSKITLSVY</sequence>
<gene>
    <name evidence="2" type="ORF">A4X06_0g8840</name>
</gene>
<feature type="region of interest" description="Disordered" evidence="1">
    <location>
        <begin position="122"/>
        <end position="154"/>
    </location>
</feature>
<dbReference type="EMBL" id="LWDE02002149">
    <property type="protein sequence ID" value="KAE8238345.1"/>
    <property type="molecule type" value="Genomic_DNA"/>
</dbReference>